<dbReference type="Proteomes" id="UP000789595">
    <property type="component" value="Unassembled WGS sequence"/>
</dbReference>
<dbReference type="EMBL" id="CAKKNE010000003">
    <property type="protein sequence ID" value="CAH0372610.1"/>
    <property type="molecule type" value="Genomic_DNA"/>
</dbReference>
<reference evidence="3" key="1">
    <citation type="submission" date="2021-01" db="EMBL/GenBank/DDBJ databases">
        <authorList>
            <person name="Corre E."/>
            <person name="Pelletier E."/>
            <person name="Niang G."/>
            <person name="Scheremetjew M."/>
            <person name="Finn R."/>
            <person name="Kale V."/>
            <person name="Holt S."/>
            <person name="Cochrane G."/>
            <person name="Meng A."/>
            <person name="Brown T."/>
            <person name="Cohen L."/>
        </authorList>
    </citation>
    <scope>NUCLEOTIDE SEQUENCE</scope>
    <source>
        <strain evidence="3">CCMP1756</strain>
    </source>
</reference>
<evidence type="ECO:0000313" key="4">
    <source>
        <dbReference type="EMBL" id="CAH0372610.1"/>
    </source>
</evidence>
<gene>
    <name evidence="3" type="ORF">PCAL00307_LOCUS12659</name>
    <name evidence="4" type="ORF">PECAL_3P26190</name>
</gene>
<name>A0A7S3ZXQ1_9STRA</name>
<dbReference type="AlphaFoldDB" id="A0A7S3ZXQ1"/>
<dbReference type="OrthoDB" id="529273at2759"/>
<evidence type="ECO:0000256" key="1">
    <source>
        <dbReference type="SAM" id="MobiDB-lite"/>
    </source>
</evidence>
<evidence type="ECO:0000259" key="2">
    <source>
        <dbReference type="Pfam" id="PF04577"/>
    </source>
</evidence>
<dbReference type="InterPro" id="IPR049625">
    <property type="entry name" value="Glyco_transf_61_cat"/>
</dbReference>
<dbReference type="GO" id="GO:0016757">
    <property type="term" value="F:glycosyltransferase activity"/>
    <property type="evidence" value="ECO:0007669"/>
    <property type="project" value="InterPro"/>
</dbReference>
<proteinExistence type="predicted"/>
<evidence type="ECO:0000313" key="3">
    <source>
        <dbReference type="EMBL" id="CAE0697223.1"/>
    </source>
</evidence>
<sequence>MRRLLASLGLVATRAETPPLAPNTVRLDRVCFEADRGAVRLALYDGSDKSVNQLCASLTRCEVAQIHDACARGANATELARLYADVRVVERVGAPYPPRGARHERAGAFVIYGDSASHNIHSQLTSAFEQRLLLERSGGTGLDVVVEKVFAWGRGGKNNVGAIKAALQDPTRDWSRGVAAAAFDGVDVLALTKCGDVGAAWGSCDDSVPAAQSAMKSVPLCVDALFVAAPLTAIGGFPIRPSTGDALRELRERTKRHYGIASRAERAGDSNASTRVTLFTRNDAGARKLIYAPEVLTEMRVTRVVDTLVLPLAEQIRLFDEADVFVAPHGNNNVNSLWMRPGSLYVEVRPSCAEMCVLGCDKRFARAPVAGNVTFLDLFDAPLGVACGIAGTPFGAVLHQRTGVRFHVVSACVGGNRCMQRGAGPAKFYLPGGRVDDSHKSWKYNWNPQVIQVTAEVAAAVRAAIDASDDVDAHARAMPASASSVRATPFAVTCGPAVTPRARAVLPSPVSAPADAVGAAQPRPPTTPAPASAVARGEFDLYAPKSALKVNTQFAGEGLYALGDIVRINDGGQRSRATGHAGTIGEFYVRHVPAGAAPNASVLAAAVDAVCPTLVPANESALAEVVLHVRVGDVLCVRPKNPHLHVQRQPPPVAEVARIVHAVAGTCVEINRYSISFKELLSANTFSATFWTERESGEVVKHVRRDRKMLIPIQAGTAPLRIIFGFHFKVCEAESYAYLRALATATGAKLAAEAHPDVHFCHAVYAALFIQGKGGYSRLVRVVRDAKRKPSVFVAALADFGESS</sequence>
<dbReference type="EMBL" id="HBIW01014699">
    <property type="protein sequence ID" value="CAE0697223.1"/>
    <property type="molecule type" value="Transcribed_RNA"/>
</dbReference>
<feature type="region of interest" description="Disordered" evidence="1">
    <location>
        <begin position="512"/>
        <end position="532"/>
    </location>
</feature>
<keyword evidence="5" id="KW-1185">Reference proteome</keyword>
<dbReference type="Pfam" id="PF04577">
    <property type="entry name" value="Glyco_transf_61"/>
    <property type="match status" value="1"/>
</dbReference>
<protein>
    <recommendedName>
        <fullName evidence="2">Glycosyltransferase 61 catalytic domain-containing protein</fullName>
    </recommendedName>
</protein>
<evidence type="ECO:0000313" key="5">
    <source>
        <dbReference type="Proteomes" id="UP000789595"/>
    </source>
</evidence>
<accession>A0A7S3ZXQ1</accession>
<reference evidence="4" key="2">
    <citation type="submission" date="2021-11" db="EMBL/GenBank/DDBJ databases">
        <authorList>
            <consortium name="Genoscope - CEA"/>
            <person name="William W."/>
        </authorList>
    </citation>
    <scope>NUCLEOTIDE SEQUENCE</scope>
</reference>
<feature type="domain" description="Glycosyltransferase 61 catalytic" evidence="2">
    <location>
        <begin position="217"/>
        <end position="343"/>
    </location>
</feature>
<organism evidence="3">
    <name type="scientific">Pelagomonas calceolata</name>
    <dbReference type="NCBI Taxonomy" id="35677"/>
    <lineage>
        <taxon>Eukaryota</taxon>
        <taxon>Sar</taxon>
        <taxon>Stramenopiles</taxon>
        <taxon>Ochrophyta</taxon>
        <taxon>Pelagophyceae</taxon>
        <taxon>Pelagomonadales</taxon>
        <taxon>Pelagomonadaceae</taxon>
        <taxon>Pelagomonas</taxon>
    </lineage>
</organism>